<organism evidence="8 9">
    <name type="scientific">Liquorilactobacillus sucicola DSM 21376 = JCM 15457</name>
    <dbReference type="NCBI Taxonomy" id="1423806"/>
    <lineage>
        <taxon>Bacteria</taxon>
        <taxon>Bacillati</taxon>
        <taxon>Bacillota</taxon>
        <taxon>Bacilli</taxon>
        <taxon>Lactobacillales</taxon>
        <taxon>Lactobacillaceae</taxon>
        <taxon>Liquorilactobacillus</taxon>
    </lineage>
</organism>
<dbReference type="Gene3D" id="1.50.10.10">
    <property type="match status" value="1"/>
</dbReference>
<proteinExistence type="inferred from homology"/>
<dbReference type="EMBL" id="AYZF01000008">
    <property type="protein sequence ID" value="KRN07068.1"/>
    <property type="molecule type" value="Genomic_DNA"/>
</dbReference>
<keyword evidence="7" id="KW-0812">Transmembrane</keyword>
<keyword evidence="7" id="KW-0472">Membrane</keyword>
<dbReference type="eggNOG" id="COG3405">
    <property type="taxonomic scope" value="Bacteria"/>
</dbReference>
<dbReference type="STRING" id="1423806.FD15_GL000636"/>
<keyword evidence="4 6" id="KW-0326">Glycosidase</keyword>
<keyword evidence="9" id="KW-1185">Reference proteome</keyword>
<reference evidence="8 9" key="1">
    <citation type="journal article" date="2015" name="Genome Announc.">
        <title>Expanding the biotechnology potential of lactobacilli through comparative genomics of 213 strains and associated genera.</title>
        <authorList>
            <person name="Sun Z."/>
            <person name="Harris H.M."/>
            <person name="McCann A."/>
            <person name="Guo C."/>
            <person name="Argimon S."/>
            <person name="Zhang W."/>
            <person name="Yang X."/>
            <person name="Jeffery I.B."/>
            <person name="Cooney J.C."/>
            <person name="Kagawa T.F."/>
            <person name="Liu W."/>
            <person name="Song Y."/>
            <person name="Salvetti E."/>
            <person name="Wrobel A."/>
            <person name="Rasinkangas P."/>
            <person name="Parkhill J."/>
            <person name="Rea M.C."/>
            <person name="O'Sullivan O."/>
            <person name="Ritari J."/>
            <person name="Douillard F.P."/>
            <person name="Paul Ross R."/>
            <person name="Yang R."/>
            <person name="Briner A.E."/>
            <person name="Felis G.E."/>
            <person name="de Vos W.M."/>
            <person name="Barrangou R."/>
            <person name="Klaenhammer T.R."/>
            <person name="Caufield P.W."/>
            <person name="Cui Y."/>
            <person name="Zhang H."/>
            <person name="O'Toole P.W."/>
        </authorList>
    </citation>
    <scope>NUCLEOTIDE SEQUENCE [LARGE SCALE GENOMIC DNA]</scope>
    <source>
        <strain evidence="8 9">DSM 21376</strain>
    </source>
</reference>
<evidence type="ECO:0000313" key="9">
    <source>
        <dbReference type="Proteomes" id="UP000050961"/>
    </source>
</evidence>
<dbReference type="GO" id="GO:0004553">
    <property type="term" value="F:hydrolase activity, hydrolyzing O-glycosyl compounds"/>
    <property type="evidence" value="ECO:0007669"/>
    <property type="project" value="InterPro"/>
</dbReference>
<evidence type="ECO:0000313" key="8">
    <source>
        <dbReference type="EMBL" id="KRN07068.1"/>
    </source>
</evidence>
<evidence type="ECO:0000256" key="1">
    <source>
        <dbReference type="ARBA" id="ARBA00009209"/>
    </source>
</evidence>
<dbReference type="EC" id="3.2.1.-" evidence="6"/>
<keyword evidence="7" id="KW-1133">Transmembrane helix</keyword>
<evidence type="ECO:0000256" key="2">
    <source>
        <dbReference type="ARBA" id="ARBA00022729"/>
    </source>
</evidence>
<dbReference type="SUPFAM" id="SSF48208">
    <property type="entry name" value="Six-hairpin glycosidases"/>
    <property type="match status" value="1"/>
</dbReference>
<dbReference type="InterPro" id="IPR012341">
    <property type="entry name" value="6hp_glycosidase-like_sf"/>
</dbReference>
<dbReference type="RefSeq" id="WP_034988624.1">
    <property type="nucleotide sequence ID" value="NZ_AYZF01000008.1"/>
</dbReference>
<comment type="similarity">
    <text evidence="1 6">Belongs to the glycosyl hydrolase 8 (cellulase D) family.</text>
</comment>
<evidence type="ECO:0000256" key="3">
    <source>
        <dbReference type="ARBA" id="ARBA00022801"/>
    </source>
</evidence>
<feature type="active site" description="Nucleophile" evidence="5">
    <location>
        <position position="131"/>
    </location>
</feature>
<dbReference type="PROSITE" id="PS00812">
    <property type="entry name" value="GLYCOSYL_HYDROL_F8"/>
    <property type="match status" value="1"/>
</dbReference>
<sequence length="371" mass="42996">MKKNILNYISFSFLLLIFISVLIFVRLNETENVEKNLYQQWRTAFFVSDKNAAYIRTQKSAQKATVLSEGQGYGLLLTVKAAKQGYASQKDFDKLYNYYLKNRDTGTELMSWKQTISKQGTIKKYKNNATDGDLYIAYALIEAGKKWPQQAIRYNRQARMILNDLLKYSYNSKTKSLTVGNWATNSSEYSNLLRTSDVLPAQFDEFYHFTQNETWLLLKDSMLQKLQNLSTQHKTGLVPDFAWIEGTKVLPAGPKDVASRYDGYYYYNACRVPYNLAQSKDSISQRVLNKMLNFFMTEKYITGGYRLDGQKLNDYQSASFAAPLLFASLRNPSYYKLVQQEKFIFMQKLDTANYYQSTMVVLTAIDSLKER</sequence>
<dbReference type="Proteomes" id="UP000050961">
    <property type="component" value="Unassembled WGS sequence"/>
</dbReference>
<keyword evidence="6" id="KW-0119">Carbohydrate metabolism</keyword>
<feature type="transmembrane region" description="Helical" evidence="7">
    <location>
        <begin position="5"/>
        <end position="25"/>
    </location>
</feature>
<gene>
    <name evidence="8" type="ORF">FD15_GL000636</name>
</gene>
<dbReference type="AlphaFoldDB" id="A0A023CY90"/>
<evidence type="ECO:0000256" key="6">
    <source>
        <dbReference type="RuleBase" id="RU361167"/>
    </source>
</evidence>
<evidence type="ECO:0000256" key="4">
    <source>
        <dbReference type="ARBA" id="ARBA00023295"/>
    </source>
</evidence>
<evidence type="ECO:0000256" key="7">
    <source>
        <dbReference type="SAM" id="Phobius"/>
    </source>
</evidence>
<evidence type="ECO:0000256" key="5">
    <source>
        <dbReference type="PROSITE-ProRule" id="PRU10058"/>
    </source>
</evidence>
<accession>A0A023CY90</accession>
<dbReference type="InterPro" id="IPR002037">
    <property type="entry name" value="Glyco_hydro_8"/>
</dbReference>
<dbReference type="InterPro" id="IPR008928">
    <property type="entry name" value="6-hairpin_glycosidase_sf"/>
</dbReference>
<comment type="caution">
    <text evidence="8">The sequence shown here is derived from an EMBL/GenBank/DDBJ whole genome shotgun (WGS) entry which is preliminary data.</text>
</comment>
<keyword evidence="2" id="KW-0732">Signal</keyword>
<keyword evidence="3 6" id="KW-0378">Hydrolase</keyword>
<protein>
    <recommendedName>
        <fullName evidence="6">Glucanase</fullName>
        <ecNumber evidence="6">3.2.1.-</ecNumber>
    </recommendedName>
</protein>
<dbReference type="Pfam" id="PF01270">
    <property type="entry name" value="Glyco_hydro_8"/>
    <property type="match status" value="1"/>
</dbReference>
<dbReference type="PATRIC" id="fig|1423806.3.peg.647"/>
<dbReference type="OrthoDB" id="9803461at2"/>
<dbReference type="GO" id="GO:0000272">
    <property type="term" value="P:polysaccharide catabolic process"/>
    <property type="evidence" value="ECO:0007669"/>
    <property type="project" value="UniProtKB-KW"/>
</dbReference>
<dbReference type="InterPro" id="IPR019834">
    <property type="entry name" value="Glyco_hydro_8_CS"/>
</dbReference>
<keyword evidence="6" id="KW-0624">Polysaccharide degradation</keyword>
<dbReference type="PRINTS" id="PR00735">
    <property type="entry name" value="GLHYDRLASE8"/>
</dbReference>
<name>A0A023CY90_9LACO</name>